<dbReference type="Proteomes" id="UP000178432">
    <property type="component" value="Unassembled WGS sequence"/>
</dbReference>
<dbReference type="AlphaFoldDB" id="A0A1G1Y2R2"/>
<evidence type="ECO:0000313" key="4">
    <source>
        <dbReference type="Proteomes" id="UP000178432"/>
    </source>
</evidence>
<feature type="domain" description="Glycosyl transferase family 1" evidence="1">
    <location>
        <begin position="216"/>
        <end position="368"/>
    </location>
</feature>
<dbReference type="SUPFAM" id="SSF53756">
    <property type="entry name" value="UDP-Glycosyltransferase/glycogen phosphorylase"/>
    <property type="match status" value="1"/>
</dbReference>
<dbReference type="PANTHER" id="PTHR45947:SF13">
    <property type="entry name" value="TRANSFERASE"/>
    <property type="match status" value="1"/>
</dbReference>
<evidence type="ECO:0008006" key="5">
    <source>
        <dbReference type="Google" id="ProtNLM"/>
    </source>
</evidence>
<dbReference type="InterPro" id="IPR001296">
    <property type="entry name" value="Glyco_trans_1"/>
</dbReference>
<dbReference type="PANTHER" id="PTHR45947">
    <property type="entry name" value="SULFOQUINOVOSYL TRANSFERASE SQD2"/>
    <property type="match status" value="1"/>
</dbReference>
<evidence type="ECO:0000259" key="2">
    <source>
        <dbReference type="Pfam" id="PF13439"/>
    </source>
</evidence>
<feature type="domain" description="Glycosyltransferase subfamily 4-like N-terminal" evidence="2">
    <location>
        <begin position="16"/>
        <end position="203"/>
    </location>
</feature>
<sequence>MKFCLINSLYAPYERGGAEVVTEIIVKELLRENHQVAVITLGRKSGVAREGKLTIYRINPLNIFSFLDISKRPIWLRIFWHPLDVFNFFGYFSVKKILSSEKPDLVMTHNLKGLGYLIPKAIKKCGWRHWHTIHDVQLSRPSGLILFGAEKPFVVIDKVYEKICRRLFGSPERVISPSQWLLDYYRQRGFFYESKNLVLPNPVVFRKVEKLPEAEGPKEKIDLLYVGQLEKFKGILFLISACKKLNSANWRLKIVGSGSALKDVEKMVENDARFELVGRVDQFKVIDYYRQADLVVVPSLCYENSPTVIYESLVANVPVIASDIGGIVEIVKDDYNGFTFAPGNEKNLIEVLEHFLRQPGEIENLKKNCFISVRNYSAASYIKKLLSLV</sequence>
<name>A0A1G1Y2R2_9BACT</name>
<dbReference type="InterPro" id="IPR028098">
    <property type="entry name" value="Glyco_trans_4-like_N"/>
</dbReference>
<evidence type="ECO:0000313" key="3">
    <source>
        <dbReference type="EMBL" id="OGY46582.1"/>
    </source>
</evidence>
<evidence type="ECO:0000259" key="1">
    <source>
        <dbReference type="Pfam" id="PF00534"/>
    </source>
</evidence>
<dbReference type="GO" id="GO:0016757">
    <property type="term" value="F:glycosyltransferase activity"/>
    <property type="evidence" value="ECO:0007669"/>
    <property type="project" value="InterPro"/>
</dbReference>
<dbReference type="EMBL" id="MHIF01000059">
    <property type="protein sequence ID" value="OGY46582.1"/>
    <property type="molecule type" value="Genomic_DNA"/>
</dbReference>
<dbReference type="Pfam" id="PF00534">
    <property type="entry name" value="Glycos_transf_1"/>
    <property type="match status" value="1"/>
</dbReference>
<protein>
    <recommendedName>
        <fullName evidence="5">Glycosyltransferase subfamily 4-like N-terminal domain-containing protein</fullName>
    </recommendedName>
</protein>
<dbReference type="CDD" id="cd03823">
    <property type="entry name" value="GT4_ExpE7-like"/>
    <property type="match status" value="1"/>
</dbReference>
<proteinExistence type="predicted"/>
<organism evidence="3 4">
    <name type="scientific">Candidatus Buchananbacteria bacterium RIFCSPHIGHO2_01_FULL_46_12</name>
    <dbReference type="NCBI Taxonomy" id="1797536"/>
    <lineage>
        <taxon>Bacteria</taxon>
        <taxon>Candidatus Buchananiibacteriota</taxon>
    </lineage>
</organism>
<dbReference type="Gene3D" id="3.40.50.2000">
    <property type="entry name" value="Glycogen Phosphorylase B"/>
    <property type="match status" value="2"/>
</dbReference>
<dbReference type="Pfam" id="PF13439">
    <property type="entry name" value="Glyco_transf_4"/>
    <property type="match status" value="1"/>
</dbReference>
<comment type="caution">
    <text evidence="3">The sequence shown here is derived from an EMBL/GenBank/DDBJ whole genome shotgun (WGS) entry which is preliminary data.</text>
</comment>
<gene>
    <name evidence="3" type="ORF">A2663_04710</name>
</gene>
<accession>A0A1G1Y2R2</accession>
<dbReference type="InterPro" id="IPR050194">
    <property type="entry name" value="Glycosyltransferase_grp1"/>
</dbReference>
<reference evidence="3 4" key="1">
    <citation type="journal article" date="2016" name="Nat. Commun.">
        <title>Thousands of microbial genomes shed light on interconnected biogeochemical processes in an aquifer system.</title>
        <authorList>
            <person name="Anantharaman K."/>
            <person name="Brown C.T."/>
            <person name="Hug L.A."/>
            <person name="Sharon I."/>
            <person name="Castelle C.J."/>
            <person name="Probst A.J."/>
            <person name="Thomas B.C."/>
            <person name="Singh A."/>
            <person name="Wilkins M.J."/>
            <person name="Karaoz U."/>
            <person name="Brodie E.L."/>
            <person name="Williams K.H."/>
            <person name="Hubbard S.S."/>
            <person name="Banfield J.F."/>
        </authorList>
    </citation>
    <scope>NUCLEOTIDE SEQUENCE [LARGE SCALE GENOMIC DNA]</scope>
</reference>